<sequence length="271" mass="30861">MRVISLNLNGIRSAASKGFYDWLNQQNADIVCLQELKAQATNMTEPMRQPGDYFGYFHYAEKKGYSGVGIYSKRPADAVIEGLGHADIDAEGRYLEAQFGNLSVISLYLPSGSSGEARQAMKFSVLERFYPHLAELKASGREVLICGDWNIAHRKEDLKNWRGNQKNSGFLPEERAWFSQVLDEQGWIDVYRRLHPDATEACYTWWSNRGQAREKNVGWRIDYQIATPALAATALASQIYKDQRFSDHAPLIIDYTWPSVDCDVSERFLTD</sequence>
<evidence type="ECO:0000313" key="7">
    <source>
        <dbReference type="EMBL" id="WAR45598.1"/>
    </source>
</evidence>
<comment type="cofactor">
    <cofactor evidence="1">
        <name>Mg(2+)</name>
        <dbReference type="ChEBI" id="CHEBI:18420"/>
    </cofactor>
</comment>
<keyword evidence="8" id="KW-1185">Reference proteome</keyword>
<dbReference type="Proteomes" id="UP001162780">
    <property type="component" value="Chromosome"/>
</dbReference>
<dbReference type="Gene3D" id="3.60.10.10">
    <property type="entry name" value="Endonuclease/exonuclease/phosphatase"/>
    <property type="match status" value="1"/>
</dbReference>
<evidence type="ECO:0000256" key="2">
    <source>
        <dbReference type="ARBA" id="ARBA00007092"/>
    </source>
</evidence>
<dbReference type="InterPro" id="IPR020847">
    <property type="entry name" value="AP_endonuclease_F1_BS"/>
</dbReference>
<gene>
    <name evidence="7" type="ORF">NM686_003530</name>
</gene>
<dbReference type="EMBL" id="CP113517">
    <property type="protein sequence ID" value="WAR45598.1"/>
    <property type="molecule type" value="Genomic_DNA"/>
</dbReference>
<dbReference type="PROSITE" id="PS51435">
    <property type="entry name" value="AP_NUCLEASE_F1_4"/>
    <property type="match status" value="1"/>
</dbReference>
<dbReference type="Pfam" id="PF03372">
    <property type="entry name" value="Exo_endo_phos"/>
    <property type="match status" value="1"/>
</dbReference>
<dbReference type="InterPro" id="IPR036691">
    <property type="entry name" value="Endo/exonu/phosph_ase_sf"/>
</dbReference>
<dbReference type="InterPro" id="IPR005135">
    <property type="entry name" value="Endo/exonuclease/phosphatase"/>
</dbReference>
<evidence type="ECO:0000256" key="1">
    <source>
        <dbReference type="ARBA" id="ARBA00001946"/>
    </source>
</evidence>
<reference evidence="7" key="1">
    <citation type="submission" date="2022-11" db="EMBL/GenBank/DDBJ databases">
        <title>Methylomonas rapida sp. nov., Carotenoid-Producing Obligate Methanotrophs with High Growth Characteristics and Biotechnological Potential.</title>
        <authorList>
            <person name="Tikhonova E.N."/>
            <person name="Suleimanov R.Z."/>
            <person name="Miroshnikov K."/>
            <person name="Oshkin I.Y."/>
            <person name="Belova S.E."/>
            <person name="Danilova O.V."/>
            <person name="Ashikhmin A."/>
            <person name="Konopkin A."/>
            <person name="But S.Y."/>
            <person name="Khmelenina V.N."/>
            <person name="Kuznetsov N."/>
            <person name="Pimenov N.V."/>
            <person name="Dedysh S.N."/>
        </authorList>
    </citation>
    <scope>NUCLEOTIDE SEQUENCE</scope>
    <source>
        <strain evidence="7">MP1</strain>
    </source>
</reference>
<keyword evidence="5" id="KW-0460">Magnesium</keyword>
<evidence type="ECO:0000259" key="6">
    <source>
        <dbReference type="Pfam" id="PF03372"/>
    </source>
</evidence>
<dbReference type="SUPFAM" id="SSF56219">
    <property type="entry name" value="DNase I-like"/>
    <property type="match status" value="1"/>
</dbReference>
<evidence type="ECO:0000256" key="5">
    <source>
        <dbReference type="ARBA" id="ARBA00022842"/>
    </source>
</evidence>
<dbReference type="RefSeq" id="WP_255186507.1">
    <property type="nucleotide sequence ID" value="NZ_CP113517.1"/>
</dbReference>
<organism evidence="7 8">
    <name type="scientific">Methylomonas rapida</name>
    <dbReference type="NCBI Taxonomy" id="2963939"/>
    <lineage>
        <taxon>Bacteria</taxon>
        <taxon>Pseudomonadati</taxon>
        <taxon>Pseudomonadota</taxon>
        <taxon>Gammaproteobacteria</taxon>
        <taxon>Methylococcales</taxon>
        <taxon>Methylococcaceae</taxon>
        <taxon>Methylomonas</taxon>
    </lineage>
</organism>
<dbReference type="PANTHER" id="PTHR22748">
    <property type="entry name" value="AP ENDONUCLEASE"/>
    <property type="match status" value="1"/>
</dbReference>
<dbReference type="NCBIfam" id="TIGR00195">
    <property type="entry name" value="exoDNase_III"/>
    <property type="match status" value="1"/>
</dbReference>
<evidence type="ECO:0000256" key="3">
    <source>
        <dbReference type="ARBA" id="ARBA00022723"/>
    </source>
</evidence>
<keyword evidence="4" id="KW-0378">Hydrolase</keyword>
<evidence type="ECO:0000313" key="8">
    <source>
        <dbReference type="Proteomes" id="UP001162780"/>
    </source>
</evidence>
<dbReference type="PANTHER" id="PTHR22748:SF6">
    <property type="entry name" value="DNA-(APURINIC OR APYRIMIDINIC SITE) ENDONUCLEASE"/>
    <property type="match status" value="1"/>
</dbReference>
<dbReference type="NCBIfam" id="TIGR00633">
    <property type="entry name" value="xth"/>
    <property type="match status" value="1"/>
</dbReference>
<protein>
    <submittedName>
        <fullName evidence="7">Exodeoxyribonuclease III</fullName>
    </submittedName>
</protein>
<dbReference type="PROSITE" id="PS00726">
    <property type="entry name" value="AP_NUCLEASE_F1_1"/>
    <property type="match status" value="1"/>
</dbReference>
<keyword evidence="3" id="KW-0479">Metal-binding</keyword>
<dbReference type="CDD" id="cd10281">
    <property type="entry name" value="Nape_like_AP-endo"/>
    <property type="match status" value="1"/>
</dbReference>
<comment type="similarity">
    <text evidence="2">Belongs to the DNA repair enzymes AP/ExoA family.</text>
</comment>
<feature type="domain" description="Endonuclease/exonuclease/phosphatase" evidence="6">
    <location>
        <begin position="5"/>
        <end position="248"/>
    </location>
</feature>
<name>A0ABY7GM90_9GAMM</name>
<accession>A0ABY7GM90</accession>
<proteinExistence type="inferred from homology"/>
<dbReference type="InterPro" id="IPR004808">
    <property type="entry name" value="AP_endonuc_1"/>
</dbReference>
<evidence type="ECO:0000256" key="4">
    <source>
        <dbReference type="ARBA" id="ARBA00022801"/>
    </source>
</evidence>